<organism evidence="3 4">
    <name type="scientific">Saccharicrinis fermentans DSM 9555 = JCM 21142</name>
    <dbReference type="NCBI Taxonomy" id="869213"/>
    <lineage>
        <taxon>Bacteria</taxon>
        <taxon>Pseudomonadati</taxon>
        <taxon>Bacteroidota</taxon>
        <taxon>Bacteroidia</taxon>
        <taxon>Marinilabiliales</taxon>
        <taxon>Marinilabiliaceae</taxon>
        <taxon>Saccharicrinis</taxon>
    </lineage>
</organism>
<dbReference type="SMART" id="SM00028">
    <property type="entry name" value="TPR"/>
    <property type="match status" value="3"/>
</dbReference>
<dbReference type="InterPro" id="IPR019734">
    <property type="entry name" value="TPR_rpt"/>
</dbReference>
<dbReference type="eggNOG" id="COG0823">
    <property type="taxonomic scope" value="Bacteria"/>
</dbReference>
<dbReference type="SUPFAM" id="SSF82171">
    <property type="entry name" value="DPP6 N-terminal domain-like"/>
    <property type="match status" value="1"/>
</dbReference>
<dbReference type="EMBL" id="BAMD01000001">
    <property type="protein sequence ID" value="GAF01415.1"/>
    <property type="molecule type" value="Genomic_DNA"/>
</dbReference>
<proteinExistence type="predicted"/>
<keyword evidence="2" id="KW-0732">Signal</keyword>
<dbReference type="SUPFAM" id="SSF48452">
    <property type="entry name" value="TPR-like"/>
    <property type="match status" value="1"/>
</dbReference>
<dbReference type="InterPro" id="IPR011990">
    <property type="entry name" value="TPR-like_helical_dom_sf"/>
</dbReference>
<dbReference type="Pfam" id="PF14559">
    <property type="entry name" value="TPR_19"/>
    <property type="match status" value="1"/>
</dbReference>
<evidence type="ECO:0000313" key="4">
    <source>
        <dbReference type="Proteomes" id="UP000019402"/>
    </source>
</evidence>
<dbReference type="AlphaFoldDB" id="W7XTU4"/>
<comment type="caution">
    <text evidence="3">The sequence shown here is derived from an EMBL/GenBank/DDBJ whole genome shotgun (WGS) entry which is preliminary data.</text>
</comment>
<dbReference type="InterPro" id="IPR011659">
    <property type="entry name" value="WD40"/>
</dbReference>
<dbReference type="InterPro" id="IPR011042">
    <property type="entry name" value="6-blade_b-propeller_TolB-like"/>
</dbReference>
<feature type="signal peptide" evidence="2">
    <location>
        <begin position="1"/>
        <end position="25"/>
    </location>
</feature>
<dbReference type="Gene3D" id="1.25.40.10">
    <property type="entry name" value="Tetratricopeptide repeat domain"/>
    <property type="match status" value="1"/>
</dbReference>
<dbReference type="Gene3D" id="2.120.10.30">
    <property type="entry name" value="TolB, C-terminal domain"/>
    <property type="match status" value="1"/>
</dbReference>
<accession>W7XTU4</accession>
<dbReference type="RefSeq" id="WP_044211728.1">
    <property type="nucleotide sequence ID" value="NZ_BAMD01000001.1"/>
</dbReference>
<feature type="chain" id="PRO_5004903818" evidence="2">
    <location>
        <begin position="26"/>
        <end position="657"/>
    </location>
</feature>
<gene>
    <name evidence="3" type="ORF">JCM21142_21</name>
</gene>
<keyword evidence="1" id="KW-0802">TPR repeat</keyword>
<dbReference type="GO" id="GO:0016740">
    <property type="term" value="F:transferase activity"/>
    <property type="evidence" value="ECO:0007669"/>
    <property type="project" value="UniProtKB-KW"/>
</dbReference>
<feature type="repeat" description="TPR" evidence="1">
    <location>
        <begin position="30"/>
        <end position="63"/>
    </location>
</feature>
<evidence type="ECO:0000256" key="2">
    <source>
        <dbReference type="SAM" id="SignalP"/>
    </source>
</evidence>
<dbReference type="Proteomes" id="UP000019402">
    <property type="component" value="Unassembled WGS sequence"/>
</dbReference>
<dbReference type="Pfam" id="PF07676">
    <property type="entry name" value="PD40"/>
    <property type="match status" value="3"/>
</dbReference>
<keyword evidence="4" id="KW-1185">Reference proteome</keyword>
<dbReference type="PROSITE" id="PS50005">
    <property type="entry name" value="TPR"/>
    <property type="match status" value="1"/>
</dbReference>
<dbReference type="OrthoDB" id="1488841at2"/>
<reference evidence="3 4" key="1">
    <citation type="journal article" date="2014" name="Genome Announc.">
        <title>Draft Genome Sequence of Cytophaga fermentans JCM 21142T, a Facultative Anaerobe Isolated from Marine Mud.</title>
        <authorList>
            <person name="Starns D."/>
            <person name="Oshima K."/>
            <person name="Suda W."/>
            <person name="Iino T."/>
            <person name="Yuki M."/>
            <person name="Inoue J."/>
            <person name="Kitamura K."/>
            <person name="Iida T."/>
            <person name="Darby A."/>
            <person name="Hattori M."/>
            <person name="Ohkuma M."/>
        </authorList>
    </citation>
    <scope>NUCLEOTIDE SEQUENCE [LARGE SCALE GENOMIC DNA]</scope>
    <source>
        <strain evidence="3 4">JCM 21142</strain>
    </source>
</reference>
<dbReference type="STRING" id="869213.GCA_000517085_04429"/>
<name>W7XTU4_9BACT</name>
<sequence length="657" mass="74874">MFLKLKHLAACIALLAVIMPATAQAQSSSVTKLFNRAAEYAKKQDYEKAIPLFKKVLEKEPENKNVLYNLGNCYLNINDRHDSAAVYFKRSIELLDDDDYNTDIGIDLHLSLAKTQQLLYKYEDAMATYNKMSTFIGPDMNTLQEEIDREIEICNNGIHFMKNPVKLEVHNLGSNVNSSYDDHSPLVSADESIVLFISRRRSSYSQILEDGQFSEKIYIANKEGENWKKAKALKEVLERDAHESGVCLSADGNELYILRSDFQGQNLYVSEYDGDNWSEPYLLPEGINSRYNETHASINADKSVLFFTSDRKGGLGGLDIYMVRKLPNGNWGKSVNLGNNINSPYDEETPMIHPDGKTLFFSSEGRNTMGKFDIFYSHMNADSSWNEPVNMGYPINTPDDDFFFVPTVAENRAYMASSRFKENYGGSDLYMIEYEEPEINRMAVVNGRLNAGRPYPWDNIVISVKEKDNDLLIGEYRPNPVSGKYLMILEAEKNYDITIRGNSIQDTKSDLTITREMTYLNNQQSVSIGDIMVTGLIPQEQLNSQQTPVTSTQGDAVATDLKTTSTTSNQTTETTGKYTVQFITLKMPLENYDKFIQLDTSKIQVYKCNDGNYRYVYGSFTYFKDAKKVKEELIKATGYSDPFVRYFWQLQKMKSEN</sequence>
<evidence type="ECO:0000256" key="1">
    <source>
        <dbReference type="PROSITE-ProRule" id="PRU00339"/>
    </source>
</evidence>
<keyword evidence="3" id="KW-0808">Transferase</keyword>
<evidence type="ECO:0000313" key="3">
    <source>
        <dbReference type="EMBL" id="GAF01415.1"/>
    </source>
</evidence>
<protein>
    <submittedName>
        <fullName evidence="3">Putative O-linked N-acetylglucosamine transferase</fullName>
    </submittedName>
</protein>